<name>A0A4P7NR23_PYROR</name>
<accession>A0A4P7NR23</accession>
<proteinExistence type="predicted"/>
<dbReference type="Proteomes" id="UP000294847">
    <property type="component" value="Chromosome 6"/>
</dbReference>
<protein>
    <submittedName>
        <fullName evidence="1">Uncharacterized protein</fullName>
    </submittedName>
</protein>
<dbReference type="EMBL" id="CP034209">
    <property type="protein sequence ID" value="QBZ64855.1"/>
    <property type="molecule type" value="Genomic_DNA"/>
</dbReference>
<reference evidence="1 2" key="1">
    <citation type="journal article" date="2019" name="Mol. Biol. Evol.">
        <title>Blast fungal genomes show frequent chromosomal changes, gene gains and losses, and effector gene turnover.</title>
        <authorList>
            <person name="Gomez Luciano L.B."/>
            <person name="Jason Tsai I."/>
            <person name="Chuma I."/>
            <person name="Tosa Y."/>
            <person name="Chen Y.H."/>
            <person name="Li J.Y."/>
            <person name="Li M.Y."/>
            <person name="Jade Lu M.Y."/>
            <person name="Nakayashiki H."/>
            <person name="Li W.H."/>
        </authorList>
    </citation>
    <scope>NUCLEOTIDE SEQUENCE [LARGE SCALE GENOMIC DNA]</scope>
    <source>
        <strain evidence="1">MZ5-1-6</strain>
    </source>
</reference>
<sequence>MVRLQVENKLRQQRGSCKIFGVSFVQGSIMRGIMVWRENPDDLMLKRLDDTKVWIIRDAPRTMA</sequence>
<organism evidence="1 2">
    <name type="scientific">Pyricularia oryzae</name>
    <name type="common">Rice blast fungus</name>
    <name type="synonym">Magnaporthe oryzae</name>
    <dbReference type="NCBI Taxonomy" id="318829"/>
    <lineage>
        <taxon>Eukaryota</taxon>
        <taxon>Fungi</taxon>
        <taxon>Dikarya</taxon>
        <taxon>Ascomycota</taxon>
        <taxon>Pezizomycotina</taxon>
        <taxon>Sordariomycetes</taxon>
        <taxon>Sordariomycetidae</taxon>
        <taxon>Magnaporthales</taxon>
        <taxon>Pyriculariaceae</taxon>
        <taxon>Pyricularia</taxon>
    </lineage>
</organism>
<evidence type="ECO:0000313" key="2">
    <source>
        <dbReference type="Proteomes" id="UP000294847"/>
    </source>
</evidence>
<gene>
    <name evidence="1" type="ORF">PoMZ_06556</name>
</gene>
<dbReference type="AlphaFoldDB" id="A0A4P7NR23"/>
<evidence type="ECO:0000313" key="1">
    <source>
        <dbReference type="EMBL" id="QBZ64855.1"/>
    </source>
</evidence>